<keyword evidence="10" id="KW-1185">Reference proteome</keyword>
<dbReference type="GO" id="GO:0016020">
    <property type="term" value="C:membrane"/>
    <property type="evidence" value="ECO:0007669"/>
    <property type="project" value="UniProtKB-SubCell"/>
</dbReference>
<dbReference type="CDD" id="cd06530">
    <property type="entry name" value="S26_SPase_I"/>
    <property type="match status" value="1"/>
</dbReference>
<dbReference type="PANTHER" id="PTHR43390:SF1">
    <property type="entry name" value="CHLOROPLAST PROCESSING PEPTIDASE"/>
    <property type="match status" value="1"/>
</dbReference>
<dbReference type="NCBIfam" id="TIGR02227">
    <property type="entry name" value="sigpep_I_bact"/>
    <property type="match status" value="1"/>
</dbReference>
<name>A0A545UKA8_9GAMM</name>
<accession>A0A545UKA8</accession>
<dbReference type="EMBL" id="VIKS01000001">
    <property type="protein sequence ID" value="TQV89883.1"/>
    <property type="molecule type" value="Genomic_DNA"/>
</dbReference>
<evidence type="ECO:0000313" key="9">
    <source>
        <dbReference type="EMBL" id="TQV89883.1"/>
    </source>
</evidence>
<sequence>MLFFRTAVADWYHVPSGSMQPNILIGDRVWVNKLAYDVKIPFSSINLNRHHEPQAGDVVVFQSEKAGERLIKRVVGVSGDRVSMNKNRLMINGKQVNTELLESDLTIDQFMQDREDAVYFKEKPVKSGYDNIAQSQGYPIRVSRTMRSSLDSFDETTIPEDYLLVLGDNRDNSADSRVIGLIPRSELVGRAERVVVSFDSDNYYLPRDGRYWQRL</sequence>
<feature type="active site" evidence="6">
    <location>
        <position position="18"/>
    </location>
</feature>
<dbReference type="Gene3D" id="2.10.109.10">
    <property type="entry name" value="Umud Fragment, subunit A"/>
    <property type="match status" value="1"/>
</dbReference>
<evidence type="ECO:0000256" key="4">
    <source>
        <dbReference type="ARBA" id="ARBA00019232"/>
    </source>
</evidence>
<evidence type="ECO:0000256" key="2">
    <source>
        <dbReference type="ARBA" id="ARBA00009370"/>
    </source>
</evidence>
<dbReference type="AlphaFoldDB" id="A0A545UKA8"/>
<keyword evidence="5 7" id="KW-0378">Hydrolase</keyword>
<dbReference type="PROSITE" id="PS00761">
    <property type="entry name" value="SPASE_I_3"/>
    <property type="match status" value="1"/>
</dbReference>
<feature type="active site" evidence="6">
    <location>
        <position position="72"/>
    </location>
</feature>
<dbReference type="Proteomes" id="UP000315439">
    <property type="component" value="Unassembled WGS sequence"/>
</dbReference>
<evidence type="ECO:0000259" key="8">
    <source>
        <dbReference type="Pfam" id="PF10502"/>
    </source>
</evidence>
<organism evidence="9 10">
    <name type="scientific">Aliikangiella coralliicola</name>
    <dbReference type="NCBI Taxonomy" id="2592383"/>
    <lineage>
        <taxon>Bacteria</taxon>
        <taxon>Pseudomonadati</taxon>
        <taxon>Pseudomonadota</taxon>
        <taxon>Gammaproteobacteria</taxon>
        <taxon>Oceanospirillales</taxon>
        <taxon>Pleioneaceae</taxon>
        <taxon>Aliikangiella</taxon>
    </lineage>
</organism>
<dbReference type="Pfam" id="PF10502">
    <property type="entry name" value="Peptidase_S26"/>
    <property type="match status" value="1"/>
</dbReference>
<dbReference type="GO" id="GO:0004252">
    <property type="term" value="F:serine-type endopeptidase activity"/>
    <property type="evidence" value="ECO:0007669"/>
    <property type="project" value="InterPro"/>
</dbReference>
<evidence type="ECO:0000256" key="5">
    <source>
        <dbReference type="ARBA" id="ARBA00022801"/>
    </source>
</evidence>
<gene>
    <name evidence="9" type="primary">lepB</name>
    <name evidence="9" type="ORF">FLL46_02565</name>
</gene>
<dbReference type="InterPro" id="IPR036286">
    <property type="entry name" value="LexA/Signal_pep-like_sf"/>
</dbReference>
<dbReference type="EC" id="3.4.21.89" evidence="3 7"/>
<dbReference type="SUPFAM" id="SSF51306">
    <property type="entry name" value="LexA/Signal peptidase"/>
    <property type="match status" value="1"/>
</dbReference>
<evidence type="ECO:0000313" key="10">
    <source>
        <dbReference type="Proteomes" id="UP000315439"/>
    </source>
</evidence>
<evidence type="ECO:0000256" key="7">
    <source>
        <dbReference type="RuleBase" id="RU362042"/>
    </source>
</evidence>
<feature type="domain" description="Peptidase S26" evidence="8">
    <location>
        <begin position="2"/>
        <end position="194"/>
    </location>
</feature>
<dbReference type="PRINTS" id="PR00727">
    <property type="entry name" value="LEADERPTASE"/>
</dbReference>
<evidence type="ECO:0000256" key="6">
    <source>
        <dbReference type="PIRSR" id="PIRSR600223-1"/>
    </source>
</evidence>
<dbReference type="PANTHER" id="PTHR43390">
    <property type="entry name" value="SIGNAL PEPTIDASE I"/>
    <property type="match status" value="1"/>
</dbReference>
<dbReference type="GO" id="GO:0009003">
    <property type="term" value="F:signal peptidase activity"/>
    <property type="evidence" value="ECO:0007669"/>
    <property type="project" value="UniProtKB-EC"/>
</dbReference>
<comment type="similarity">
    <text evidence="2 7">Belongs to the peptidase S26 family.</text>
</comment>
<dbReference type="OrthoDB" id="9815782at2"/>
<comment type="subcellular location">
    <subcellularLocation>
        <location evidence="7">Membrane</location>
        <topology evidence="7">Multi-pass membrane protein</topology>
    </subcellularLocation>
</comment>
<dbReference type="InterPro" id="IPR019758">
    <property type="entry name" value="Pept_S26A_signal_pept_1_CS"/>
</dbReference>
<evidence type="ECO:0000256" key="3">
    <source>
        <dbReference type="ARBA" id="ARBA00013208"/>
    </source>
</evidence>
<protein>
    <recommendedName>
        <fullName evidence="4 7">Signal peptidase I</fullName>
        <ecNumber evidence="3 7">3.4.21.89</ecNumber>
    </recommendedName>
</protein>
<dbReference type="InterPro" id="IPR019533">
    <property type="entry name" value="Peptidase_S26"/>
</dbReference>
<dbReference type="InterPro" id="IPR000223">
    <property type="entry name" value="Pept_S26A_signal_pept_1"/>
</dbReference>
<proteinExistence type="inferred from homology"/>
<dbReference type="GO" id="GO:0006465">
    <property type="term" value="P:signal peptide processing"/>
    <property type="evidence" value="ECO:0007669"/>
    <property type="project" value="InterPro"/>
</dbReference>
<keyword evidence="7" id="KW-0645">Protease</keyword>
<reference evidence="9 10" key="1">
    <citation type="submission" date="2019-07" db="EMBL/GenBank/DDBJ databases">
        <title>Draft genome for Aliikangiella sp. M105.</title>
        <authorList>
            <person name="Wang G."/>
        </authorList>
    </citation>
    <scope>NUCLEOTIDE SEQUENCE [LARGE SCALE GENOMIC DNA]</scope>
    <source>
        <strain evidence="9 10">M105</strain>
    </source>
</reference>
<comment type="caution">
    <text evidence="9">The sequence shown here is derived from an EMBL/GenBank/DDBJ whole genome shotgun (WGS) entry which is preliminary data.</text>
</comment>
<comment type="catalytic activity">
    <reaction evidence="1 7">
        <text>Cleavage of hydrophobic, N-terminal signal or leader sequences from secreted and periplasmic proteins.</text>
        <dbReference type="EC" id="3.4.21.89"/>
    </reaction>
</comment>
<evidence type="ECO:0000256" key="1">
    <source>
        <dbReference type="ARBA" id="ARBA00000677"/>
    </source>
</evidence>